<keyword evidence="9" id="KW-0611">Plant defense</keyword>
<dbReference type="FunFam" id="1.20.58.1040:FF:000001">
    <property type="entry name" value="Glucan endo-1,3-beta-glucosidase 4"/>
    <property type="match status" value="1"/>
</dbReference>
<evidence type="ECO:0000256" key="7">
    <source>
        <dbReference type="ARBA" id="ARBA00022729"/>
    </source>
</evidence>
<keyword evidence="12" id="KW-0325">Glycoprotein</keyword>
<dbReference type="Proteomes" id="UP001190926">
    <property type="component" value="Unassembled WGS sequence"/>
</dbReference>
<keyword evidence="20" id="KW-1185">Reference proteome</keyword>
<dbReference type="GO" id="GO:0042973">
    <property type="term" value="F:glucan endo-1,3-beta-D-glucosidase activity"/>
    <property type="evidence" value="ECO:0007669"/>
    <property type="project" value="UniProtKB-EC"/>
</dbReference>
<dbReference type="Gene3D" id="3.20.20.80">
    <property type="entry name" value="Glycosidases"/>
    <property type="match status" value="1"/>
</dbReference>
<dbReference type="PROSITE" id="PS00587">
    <property type="entry name" value="GLYCOSYL_HYDROL_F17"/>
    <property type="match status" value="1"/>
</dbReference>
<evidence type="ECO:0000313" key="20">
    <source>
        <dbReference type="Proteomes" id="UP001190926"/>
    </source>
</evidence>
<dbReference type="SUPFAM" id="SSF51445">
    <property type="entry name" value="(Trans)glycosidases"/>
    <property type="match status" value="1"/>
</dbReference>
<comment type="subcellular location">
    <subcellularLocation>
        <location evidence="2">Cell membrane</location>
        <topology evidence="2">Lipid-anchor</topology>
        <topology evidence="2">GPI-anchor</topology>
    </subcellularLocation>
</comment>
<dbReference type="InterPro" id="IPR012946">
    <property type="entry name" value="X8"/>
</dbReference>
<evidence type="ECO:0000256" key="5">
    <source>
        <dbReference type="ARBA" id="ARBA00022475"/>
    </source>
</evidence>
<evidence type="ECO:0000256" key="12">
    <source>
        <dbReference type="ARBA" id="ARBA00023180"/>
    </source>
</evidence>
<evidence type="ECO:0000313" key="19">
    <source>
        <dbReference type="EMBL" id="KAH6822535.1"/>
    </source>
</evidence>
<dbReference type="InterPro" id="IPR044965">
    <property type="entry name" value="Glyco_hydro_17_plant"/>
</dbReference>
<dbReference type="Gene3D" id="1.20.58.1040">
    <property type="match status" value="1"/>
</dbReference>
<evidence type="ECO:0000256" key="17">
    <source>
        <dbReference type="SAM" id="SignalP"/>
    </source>
</evidence>
<feature type="chain" id="PRO_5042265496" description="glucan endo-1,3-beta-D-glucosidase" evidence="17">
    <location>
        <begin position="19"/>
        <end position="492"/>
    </location>
</feature>
<comment type="caution">
    <text evidence="19">The sequence shown here is derived from an EMBL/GenBank/DDBJ whole genome shotgun (WGS) entry which is preliminary data.</text>
</comment>
<proteinExistence type="inferred from homology"/>
<protein>
    <recommendedName>
        <fullName evidence="4">glucan endo-1,3-beta-D-glucosidase</fullName>
        <ecNumber evidence="4">3.2.1.39</ecNumber>
    </recommendedName>
</protein>
<evidence type="ECO:0000256" key="11">
    <source>
        <dbReference type="ARBA" id="ARBA00023157"/>
    </source>
</evidence>
<comment type="catalytic activity">
    <reaction evidence="1">
        <text>Hydrolysis of (1-&gt;3)-beta-D-glucosidic linkages in (1-&gt;3)-beta-D-glucans.</text>
        <dbReference type="EC" id="3.2.1.39"/>
    </reaction>
</comment>
<comment type="similarity">
    <text evidence="3 15">Belongs to the glycosyl hydrolase 17 family.</text>
</comment>
<keyword evidence="11" id="KW-1015">Disulfide bond</keyword>
<keyword evidence="13" id="KW-0449">Lipoprotein</keyword>
<evidence type="ECO:0000259" key="18">
    <source>
        <dbReference type="SMART" id="SM00768"/>
    </source>
</evidence>
<feature type="signal peptide" evidence="17">
    <location>
        <begin position="1"/>
        <end position="18"/>
    </location>
</feature>
<evidence type="ECO:0000256" key="6">
    <source>
        <dbReference type="ARBA" id="ARBA00022622"/>
    </source>
</evidence>
<feature type="domain" description="X8" evidence="18">
    <location>
        <begin position="350"/>
        <end position="435"/>
    </location>
</feature>
<dbReference type="InterPro" id="IPR000490">
    <property type="entry name" value="Glyco_hydro_17"/>
</dbReference>
<keyword evidence="10" id="KW-0472">Membrane</keyword>
<evidence type="ECO:0000256" key="2">
    <source>
        <dbReference type="ARBA" id="ARBA00004609"/>
    </source>
</evidence>
<gene>
    <name evidence="19" type="ORF">C2S53_009012</name>
</gene>
<dbReference type="FunFam" id="3.20.20.80:FF:000002">
    <property type="entry name" value="Glucan endo-1,3-beta-glucosidase 3"/>
    <property type="match status" value="1"/>
</dbReference>
<dbReference type="Pfam" id="PF07983">
    <property type="entry name" value="X8"/>
    <property type="match status" value="1"/>
</dbReference>
<accession>A0AAD4P1C7</accession>
<evidence type="ECO:0000256" key="3">
    <source>
        <dbReference type="ARBA" id="ARBA00008773"/>
    </source>
</evidence>
<name>A0AAD4P1C7_PERFH</name>
<evidence type="ECO:0000256" key="16">
    <source>
        <dbReference type="RuleBase" id="RU004336"/>
    </source>
</evidence>
<dbReference type="InterPro" id="IPR017853">
    <property type="entry name" value="GH"/>
</dbReference>
<dbReference type="AlphaFoldDB" id="A0AAD4P1C7"/>
<dbReference type="GO" id="GO:0098552">
    <property type="term" value="C:side of membrane"/>
    <property type="evidence" value="ECO:0007669"/>
    <property type="project" value="UniProtKB-KW"/>
</dbReference>
<evidence type="ECO:0000256" key="1">
    <source>
        <dbReference type="ARBA" id="ARBA00000382"/>
    </source>
</evidence>
<dbReference type="SMART" id="SM00768">
    <property type="entry name" value="X8"/>
    <property type="match status" value="1"/>
</dbReference>
<keyword evidence="7 17" id="KW-0732">Signal</keyword>
<sequence>METSVLFLMFFTVSAVAAVAEEEAFVGVNIGTNVSAMPQPSEVAALLKAQQIGHVRLYNADGKMLSALANTSITVAISVPNDQIQGIAHSNSTAAKWISQNVVAHYPSTKITTICVGSDVVPTPLLINALKNIHLALVASNLDKQIKVSSPVASTIILNSFPPSQAFFNRSLSPVLLPMLKFLQSTNSHLMISIFPYLNYVQSEVVVPLDYALLKPLPTNKQAMDVNTSLHYANAFDAMVDAAYFAMANLNITNVPVVVSETGWPSRGDTDATPDNARTYNTNLVKHVLNKTGTPGHPGIAVSTYIYELYNEDMKPGQLNDKDWGLFEPNGASVYTIQFSSSESESTNQTYCIAKAGADEKMVQAALDWACGEGKVDCSALMPGQPCFEPDTLSAHATYAFDSYYQQMGKAAGSCDFNGVAAITSTTPSHGSCTFSGTGSDKNGSMINSTTVPAMDSESSYSSASFAYGYGDAFSATKIIVIGLIGCVALLF</sequence>
<keyword evidence="5" id="KW-1003">Cell membrane</keyword>
<dbReference type="EC" id="3.2.1.39" evidence="4"/>
<dbReference type="PANTHER" id="PTHR32227">
    <property type="entry name" value="GLUCAN ENDO-1,3-BETA-GLUCOSIDASE BG1-RELATED-RELATED"/>
    <property type="match status" value="1"/>
</dbReference>
<dbReference type="GO" id="GO:0009506">
    <property type="term" value="C:plasmodesma"/>
    <property type="evidence" value="ECO:0007669"/>
    <property type="project" value="UniProtKB-ARBA"/>
</dbReference>
<dbReference type="Pfam" id="PF00332">
    <property type="entry name" value="Glyco_hydro_17"/>
    <property type="match status" value="1"/>
</dbReference>
<dbReference type="GO" id="GO:0005975">
    <property type="term" value="P:carbohydrate metabolic process"/>
    <property type="evidence" value="ECO:0007669"/>
    <property type="project" value="InterPro"/>
</dbReference>
<evidence type="ECO:0000256" key="13">
    <source>
        <dbReference type="ARBA" id="ARBA00023288"/>
    </source>
</evidence>
<evidence type="ECO:0000256" key="9">
    <source>
        <dbReference type="ARBA" id="ARBA00022821"/>
    </source>
</evidence>
<evidence type="ECO:0000256" key="8">
    <source>
        <dbReference type="ARBA" id="ARBA00022801"/>
    </source>
</evidence>
<reference evidence="19 20" key="1">
    <citation type="journal article" date="2021" name="Nat. Commun.">
        <title>Incipient diploidization of the medicinal plant Perilla within 10,000 years.</title>
        <authorList>
            <person name="Zhang Y."/>
            <person name="Shen Q."/>
            <person name="Leng L."/>
            <person name="Zhang D."/>
            <person name="Chen S."/>
            <person name="Shi Y."/>
            <person name="Ning Z."/>
            <person name="Chen S."/>
        </authorList>
    </citation>
    <scope>NUCLEOTIDE SEQUENCE [LARGE SCALE GENOMIC DNA]</scope>
    <source>
        <strain evidence="20">cv. PC099</strain>
    </source>
</reference>
<evidence type="ECO:0000256" key="14">
    <source>
        <dbReference type="ARBA" id="ARBA00023295"/>
    </source>
</evidence>
<keyword evidence="8 16" id="KW-0378">Hydrolase</keyword>
<evidence type="ECO:0000256" key="4">
    <source>
        <dbReference type="ARBA" id="ARBA00012780"/>
    </source>
</evidence>
<evidence type="ECO:0000256" key="10">
    <source>
        <dbReference type="ARBA" id="ARBA00023136"/>
    </source>
</evidence>
<dbReference type="EMBL" id="SDAM02001264">
    <property type="protein sequence ID" value="KAH6822535.1"/>
    <property type="molecule type" value="Genomic_DNA"/>
</dbReference>
<dbReference type="GO" id="GO:0005886">
    <property type="term" value="C:plasma membrane"/>
    <property type="evidence" value="ECO:0007669"/>
    <property type="project" value="UniProtKB-SubCell"/>
</dbReference>
<organism evidence="19 20">
    <name type="scientific">Perilla frutescens var. hirtella</name>
    <name type="common">Perilla citriodora</name>
    <name type="synonym">Perilla setoyensis</name>
    <dbReference type="NCBI Taxonomy" id="608512"/>
    <lineage>
        <taxon>Eukaryota</taxon>
        <taxon>Viridiplantae</taxon>
        <taxon>Streptophyta</taxon>
        <taxon>Embryophyta</taxon>
        <taxon>Tracheophyta</taxon>
        <taxon>Spermatophyta</taxon>
        <taxon>Magnoliopsida</taxon>
        <taxon>eudicotyledons</taxon>
        <taxon>Gunneridae</taxon>
        <taxon>Pentapetalae</taxon>
        <taxon>asterids</taxon>
        <taxon>lamiids</taxon>
        <taxon>Lamiales</taxon>
        <taxon>Lamiaceae</taxon>
        <taxon>Nepetoideae</taxon>
        <taxon>Elsholtzieae</taxon>
        <taxon>Perilla</taxon>
    </lineage>
</organism>
<keyword evidence="14 16" id="KW-0326">Glycosidase</keyword>
<evidence type="ECO:0000256" key="15">
    <source>
        <dbReference type="RuleBase" id="RU004335"/>
    </source>
</evidence>
<dbReference type="GO" id="GO:0006952">
    <property type="term" value="P:defense response"/>
    <property type="evidence" value="ECO:0007669"/>
    <property type="project" value="UniProtKB-KW"/>
</dbReference>
<keyword evidence="6" id="KW-0336">GPI-anchor</keyword>